<organism evidence="2 3">
    <name type="scientific">Micromonospora inyonensis</name>
    <dbReference type="NCBI Taxonomy" id="47866"/>
    <lineage>
        <taxon>Bacteria</taxon>
        <taxon>Bacillati</taxon>
        <taxon>Actinomycetota</taxon>
        <taxon>Actinomycetes</taxon>
        <taxon>Micromonosporales</taxon>
        <taxon>Micromonosporaceae</taxon>
        <taxon>Micromonospora</taxon>
    </lineage>
</organism>
<sequence>MLFAASAVCLGYRGREVSALVVLGISMIVFAGLTLGFLLGLFAFRVKSRWCPRCGAVDRGAAPGGAAVTAPGRQDGHRELPIGRRVAQLRVRRGMSQQVFADRIGRSKSWVDKVVRHEVA</sequence>
<proteinExistence type="predicted"/>
<evidence type="ECO:0000313" key="2">
    <source>
        <dbReference type="EMBL" id="SCL22483.1"/>
    </source>
</evidence>
<keyword evidence="1" id="KW-0472">Membrane</keyword>
<keyword evidence="1" id="KW-1133">Transmembrane helix</keyword>
<reference evidence="3" key="1">
    <citation type="submission" date="2016-06" db="EMBL/GenBank/DDBJ databases">
        <authorList>
            <person name="Varghese N."/>
        </authorList>
    </citation>
    <scope>NUCLEOTIDE SEQUENCE [LARGE SCALE GENOMIC DNA]</scope>
    <source>
        <strain evidence="3">DSM 46123</strain>
    </source>
</reference>
<evidence type="ECO:0000256" key="1">
    <source>
        <dbReference type="SAM" id="Phobius"/>
    </source>
</evidence>
<feature type="transmembrane region" description="Helical" evidence="1">
    <location>
        <begin position="20"/>
        <end position="44"/>
    </location>
</feature>
<dbReference type="InterPro" id="IPR010982">
    <property type="entry name" value="Lambda_DNA-bd_dom_sf"/>
</dbReference>
<accession>A0A1C6RZ81</accession>
<keyword evidence="1" id="KW-0812">Transmembrane</keyword>
<dbReference type="Proteomes" id="UP000198906">
    <property type="component" value="Unassembled WGS sequence"/>
</dbReference>
<keyword evidence="3" id="KW-1185">Reference proteome</keyword>
<name>A0A1C6RZ81_9ACTN</name>
<protein>
    <submittedName>
        <fullName evidence="2">Helix-turn-helix domain-containing protein</fullName>
    </submittedName>
</protein>
<dbReference type="Pfam" id="PF13560">
    <property type="entry name" value="HTH_31"/>
    <property type="match status" value="1"/>
</dbReference>
<dbReference type="AlphaFoldDB" id="A0A1C6RZ81"/>
<dbReference type="EMBL" id="FMHU01000002">
    <property type="protein sequence ID" value="SCL22483.1"/>
    <property type="molecule type" value="Genomic_DNA"/>
</dbReference>
<gene>
    <name evidence="2" type="ORF">GA0074694_3373</name>
</gene>
<dbReference type="SUPFAM" id="SSF47413">
    <property type="entry name" value="lambda repressor-like DNA-binding domains"/>
    <property type="match status" value="1"/>
</dbReference>
<dbReference type="Gene3D" id="1.10.260.40">
    <property type="entry name" value="lambda repressor-like DNA-binding domains"/>
    <property type="match status" value="1"/>
</dbReference>
<dbReference type="InterPro" id="IPR001387">
    <property type="entry name" value="Cro/C1-type_HTH"/>
</dbReference>
<evidence type="ECO:0000313" key="3">
    <source>
        <dbReference type="Proteomes" id="UP000198906"/>
    </source>
</evidence>
<dbReference type="CDD" id="cd00093">
    <property type="entry name" value="HTH_XRE"/>
    <property type="match status" value="1"/>
</dbReference>
<dbReference type="GO" id="GO:0003677">
    <property type="term" value="F:DNA binding"/>
    <property type="evidence" value="ECO:0007669"/>
    <property type="project" value="InterPro"/>
</dbReference>